<gene>
    <name evidence="1" type="ORF">CON73_17500</name>
</gene>
<accession>A0A2B5WIH3</accession>
<evidence type="ECO:0000313" key="2">
    <source>
        <dbReference type="Proteomes" id="UP000225320"/>
    </source>
</evidence>
<organism evidence="1 2">
    <name type="scientific">Bacillus toyonensis</name>
    <dbReference type="NCBI Taxonomy" id="155322"/>
    <lineage>
        <taxon>Bacteria</taxon>
        <taxon>Bacillati</taxon>
        <taxon>Bacillota</taxon>
        <taxon>Bacilli</taxon>
        <taxon>Bacillales</taxon>
        <taxon>Bacillaceae</taxon>
        <taxon>Bacillus</taxon>
        <taxon>Bacillus cereus group</taxon>
    </lineage>
</organism>
<protein>
    <submittedName>
        <fullName evidence="1">Uncharacterized protein</fullName>
    </submittedName>
</protein>
<evidence type="ECO:0000313" key="1">
    <source>
        <dbReference type="EMBL" id="PGG89742.1"/>
    </source>
</evidence>
<reference evidence="1 2" key="1">
    <citation type="submission" date="2017-09" db="EMBL/GenBank/DDBJ databases">
        <title>Large-scale bioinformatics analysis of Bacillus genomes uncovers conserved roles of natural products in bacterial physiology.</title>
        <authorList>
            <consortium name="Agbiome Team Llc"/>
            <person name="Bleich R.M."/>
            <person name="Grubbs K.J."/>
            <person name="Santa Maria K.C."/>
            <person name="Allen S.E."/>
            <person name="Farag S."/>
            <person name="Shank E.A."/>
            <person name="Bowers A."/>
        </authorList>
    </citation>
    <scope>NUCLEOTIDE SEQUENCE [LARGE SCALE GENOMIC DNA]</scope>
    <source>
        <strain evidence="1 2">AFS094862</strain>
    </source>
</reference>
<dbReference type="EMBL" id="NVOI01000064">
    <property type="protein sequence ID" value="PGG89742.1"/>
    <property type="molecule type" value="Genomic_DNA"/>
</dbReference>
<dbReference type="Proteomes" id="UP000225320">
    <property type="component" value="Unassembled WGS sequence"/>
</dbReference>
<sequence>MSDMQEEFYREGFKQGVNFILSMKNRAKRRCPLQWVSPFLTLHLSISFCFWLSRLFQLL</sequence>
<name>A0A2B5WIH3_9BACI</name>
<comment type="caution">
    <text evidence="1">The sequence shown here is derived from an EMBL/GenBank/DDBJ whole genome shotgun (WGS) entry which is preliminary data.</text>
</comment>
<dbReference type="AlphaFoldDB" id="A0A2B5WIH3"/>
<proteinExistence type="predicted"/>